<evidence type="ECO:0000256" key="4">
    <source>
        <dbReference type="ARBA" id="ARBA00022692"/>
    </source>
</evidence>
<comment type="caution">
    <text evidence="11">The sequence shown here is derived from an EMBL/GenBank/DDBJ whole genome shotgun (WGS) entry which is preliminary data.</text>
</comment>
<keyword evidence="2" id="KW-0813">Transport</keyword>
<evidence type="ECO:0000256" key="2">
    <source>
        <dbReference type="ARBA" id="ARBA00022448"/>
    </source>
</evidence>
<dbReference type="EMBL" id="AQGS01000538">
    <property type="protein sequence ID" value="EPS38601.1"/>
    <property type="molecule type" value="Genomic_DNA"/>
</dbReference>
<feature type="transmembrane region" description="Helical" evidence="9">
    <location>
        <begin position="398"/>
        <end position="418"/>
    </location>
</feature>
<evidence type="ECO:0000256" key="8">
    <source>
        <dbReference type="SAM" id="MobiDB-lite"/>
    </source>
</evidence>
<feature type="transmembrane region" description="Helical" evidence="9">
    <location>
        <begin position="361"/>
        <end position="386"/>
    </location>
</feature>
<gene>
    <name evidence="11" type="ORF">H072_7625</name>
</gene>
<name>S8ABV6_DACHA</name>
<feature type="domain" description="Major facilitator superfamily (MFS) profile" evidence="10">
    <location>
        <begin position="130"/>
        <end position="563"/>
    </location>
</feature>
<dbReference type="PANTHER" id="PTHR23502">
    <property type="entry name" value="MAJOR FACILITATOR SUPERFAMILY"/>
    <property type="match status" value="1"/>
</dbReference>
<dbReference type="OMA" id="APMSELW"/>
<evidence type="ECO:0000256" key="5">
    <source>
        <dbReference type="ARBA" id="ARBA00022989"/>
    </source>
</evidence>
<dbReference type="SUPFAM" id="SSF103473">
    <property type="entry name" value="MFS general substrate transporter"/>
    <property type="match status" value="1"/>
</dbReference>
<dbReference type="PANTHER" id="PTHR23502:SF186">
    <property type="entry name" value="MAJOR FACILITATOR SUPERFAMILY (MFS) PROFILE DOMAIN-CONTAINING PROTEIN"/>
    <property type="match status" value="1"/>
</dbReference>
<dbReference type="GO" id="GO:0022857">
    <property type="term" value="F:transmembrane transporter activity"/>
    <property type="evidence" value="ECO:0007669"/>
    <property type="project" value="InterPro"/>
</dbReference>
<dbReference type="HOGENOM" id="CLU_008455_11_6_1"/>
<feature type="transmembrane region" description="Helical" evidence="9">
    <location>
        <begin position="497"/>
        <end position="522"/>
    </location>
</feature>
<keyword evidence="6 9" id="KW-0472">Membrane</keyword>
<dbReference type="Proteomes" id="UP000015100">
    <property type="component" value="Unassembled WGS sequence"/>
</dbReference>
<feature type="compositionally biased region" description="Basic and acidic residues" evidence="8">
    <location>
        <begin position="635"/>
        <end position="659"/>
    </location>
</feature>
<dbReference type="Gene3D" id="1.20.1250.20">
    <property type="entry name" value="MFS general substrate transporter like domains"/>
    <property type="match status" value="1"/>
</dbReference>
<comment type="similarity">
    <text evidence="7">Belongs to the major facilitator superfamily. DHA1 family. Polyamines/proton antiporter (TC 2.A.1.2.16) subfamily.</text>
</comment>
<protein>
    <recommendedName>
        <fullName evidence="10">Major facilitator superfamily (MFS) profile domain-containing protein</fullName>
    </recommendedName>
</protein>
<evidence type="ECO:0000256" key="3">
    <source>
        <dbReference type="ARBA" id="ARBA00022475"/>
    </source>
</evidence>
<evidence type="ECO:0000256" key="9">
    <source>
        <dbReference type="SAM" id="Phobius"/>
    </source>
</evidence>
<keyword evidence="3" id="KW-1003">Cell membrane</keyword>
<keyword evidence="4 9" id="KW-0812">Transmembrane</keyword>
<dbReference type="Pfam" id="PF07690">
    <property type="entry name" value="MFS_1"/>
    <property type="match status" value="1"/>
</dbReference>
<feature type="region of interest" description="Disordered" evidence="8">
    <location>
        <begin position="1"/>
        <end position="28"/>
    </location>
</feature>
<dbReference type="InterPro" id="IPR011701">
    <property type="entry name" value="MFS"/>
</dbReference>
<dbReference type="FunFam" id="1.20.1250.20:FF:000266">
    <property type="entry name" value="MFS multidrug transporter, putative"/>
    <property type="match status" value="1"/>
</dbReference>
<feature type="transmembrane region" description="Helical" evidence="9">
    <location>
        <begin position="534"/>
        <end position="554"/>
    </location>
</feature>
<proteinExistence type="inferred from homology"/>
<dbReference type="CDD" id="cd17323">
    <property type="entry name" value="MFS_Tpo1_MDR_like"/>
    <property type="match status" value="1"/>
</dbReference>
<evidence type="ECO:0000313" key="12">
    <source>
        <dbReference type="Proteomes" id="UP000015100"/>
    </source>
</evidence>
<feature type="transmembrane region" description="Helical" evidence="9">
    <location>
        <begin position="196"/>
        <end position="214"/>
    </location>
</feature>
<feature type="region of interest" description="Disordered" evidence="8">
    <location>
        <begin position="624"/>
        <end position="659"/>
    </location>
</feature>
<evidence type="ECO:0000256" key="7">
    <source>
        <dbReference type="ARBA" id="ARBA00038459"/>
    </source>
</evidence>
<reference evidence="11 12" key="1">
    <citation type="journal article" date="2013" name="PLoS Genet.">
        <title>Genomic mechanisms accounting for the adaptation to parasitism in nematode-trapping fungi.</title>
        <authorList>
            <person name="Meerupati T."/>
            <person name="Andersson K.M."/>
            <person name="Friman E."/>
            <person name="Kumar D."/>
            <person name="Tunlid A."/>
            <person name="Ahren D."/>
        </authorList>
    </citation>
    <scope>NUCLEOTIDE SEQUENCE [LARGE SCALE GENOMIC DNA]</scope>
    <source>
        <strain evidence="11 12">CBS 200.50</strain>
    </source>
</reference>
<keyword evidence="5 9" id="KW-1133">Transmembrane helix</keyword>
<feature type="transmembrane region" description="Helical" evidence="9">
    <location>
        <begin position="125"/>
        <end position="144"/>
    </location>
</feature>
<dbReference type="AlphaFoldDB" id="S8ABV6"/>
<feature type="transmembrane region" description="Helical" evidence="9">
    <location>
        <begin position="164"/>
        <end position="184"/>
    </location>
</feature>
<dbReference type="OrthoDB" id="446368at2759"/>
<dbReference type="InterPro" id="IPR036259">
    <property type="entry name" value="MFS_trans_sf"/>
</dbReference>
<comment type="subcellular location">
    <subcellularLocation>
        <location evidence="1">Cell membrane</location>
        <topology evidence="1">Multi-pass membrane protein</topology>
    </subcellularLocation>
</comment>
<feature type="transmembrane region" description="Helical" evidence="9">
    <location>
        <begin position="288"/>
        <end position="313"/>
    </location>
</feature>
<reference evidence="12" key="2">
    <citation type="submission" date="2013-04" db="EMBL/GenBank/DDBJ databases">
        <title>Genomic mechanisms accounting for the adaptation to parasitism in nematode-trapping fungi.</title>
        <authorList>
            <person name="Ahren D.G."/>
        </authorList>
    </citation>
    <scope>NUCLEOTIDE SEQUENCE [LARGE SCALE GENOMIC DNA]</scope>
    <source>
        <strain evidence="12">CBS 200.50</strain>
    </source>
</reference>
<feature type="transmembrane region" description="Helical" evidence="9">
    <location>
        <begin position="253"/>
        <end position="276"/>
    </location>
</feature>
<dbReference type="GO" id="GO:0005886">
    <property type="term" value="C:plasma membrane"/>
    <property type="evidence" value="ECO:0007669"/>
    <property type="project" value="UniProtKB-SubCell"/>
</dbReference>
<feature type="transmembrane region" description="Helical" evidence="9">
    <location>
        <begin position="466"/>
        <end position="490"/>
    </location>
</feature>
<dbReference type="eggNOG" id="KOG0255">
    <property type="taxonomic scope" value="Eukaryota"/>
</dbReference>
<evidence type="ECO:0000256" key="1">
    <source>
        <dbReference type="ARBA" id="ARBA00004651"/>
    </source>
</evidence>
<dbReference type="STRING" id="1284197.S8ABV6"/>
<keyword evidence="12" id="KW-1185">Reference proteome</keyword>
<evidence type="ECO:0000256" key="6">
    <source>
        <dbReference type="ARBA" id="ARBA00023136"/>
    </source>
</evidence>
<sequence>MRITETAHAGSDSHQMGDGYEPTNENDVRGLPEKEVEEGMQLRNASKQGMQNTKGEFQRAEAQKDIESQTRLGDKIPYWKFILDQGVLTDRIISHKCPGSGTEEDPYRVEYIPDDPRNPLLFSPLVKWAITMVVAFATLAIAFVSSAYSGGMQQIMAEFHCSTIVAILGISLFVLGFTIGPLFWAPLSEMYGRQRLFFGTYAALTAFNAGAAGAKNIQTLLIMRFFAGAFGSSPLTNAGGVIADMFPASQRGLAMAVFAACPFMGPVMGPIAGGFLGQSAGWRWVEGLLAAFSGLTWLMMAFGVPETYSPVLLSKRAQSLSKLTGKVYVSKFEAESGKVGIKEAYKTALSRPWILLFREPIVAMLSIYMAIIYGTLYMLFAAYPIVYQKTRGWSQGVGGLPFLGVAVGMLAAVIYSIPENKRYNRIADKKFNGFAPPEQRLPPALVGSVCIPIGLFWFAWSNGPNVHWFASVAAGTPFGFGMVMVFLSVFNYLIDSYTIFAASVLAANAVLRSTFGAVFPLFTGPMYQKLGIHWASSVPAFLALACVPAPFLFYKYGEAVRLKCKYAGRAAEFMQQLQKQSEENNEFPIEEPAAEKDDEISMARILQDNSGRLEIPLPRLQLTKTQSRSSVTKDGLSRQHTKESRTCEKEHQANGLRRWESNPFDIDRVNSHEAFES</sequence>
<organism evidence="11 12">
    <name type="scientific">Dactylellina haptotyla (strain CBS 200.50)</name>
    <name type="common">Nematode-trapping fungus</name>
    <name type="synonym">Monacrosporium haptotylum</name>
    <dbReference type="NCBI Taxonomy" id="1284197"/>
    <lineage>
        <taxon>Eukaryota</taxon>
        <taxon>Fungi</taxon>
        <taxon>Dikarya</taxon>
        <taxon>Ascomycota</taxon>
        <taxon>Pezizomycotina</taxon>
        <taxon>Orbiliomycetes</taxon>
        <taxon>Orbiliales</taxon>
        <taxon>Orbiliaceae</taxon>
        <taxon>Dactylellina</taxon>
    </lineage>
</organism>
<evidence type="ECO:0000259" key="10">
    <source>
        <dbReference type="PROSITE" id="PS50850"/>
    </source>
</evidence>
<feature type="transmembrane region" description="Helical" evidence="9">
    <location>
        <begin position="220"/>
        <end position="241"/>
    </location>
</feature>
<dbReference type="PROSITE" id="PS50850">
    <property type="entry name" value="MFS"/>
    <property type="match status" value="1"/>
</dbReference>
<evidence type="ECO:0000313" key="11">
    <source>
        <dbReference type="EMBL" id="EPS38601.1"/>
    </source>
</evidence>
<dbReference type="InterPro" id="IPR020846">
    <property type="entry name" value="MFS_dom"/>
</dbReference>
<accession>S8ABV6</accession>